<dbReference type="EMBL" id="CABVHW010000001">
    <property type="protein sequence ID" value="VVN70513.1"/>
    <property type="molecule type" value="Genomic_DNA"/>
</dbReference>
<proteinExistence type="predicted"/>
<name>A0A5E7A438_PSEFL</name>
<evidence type="ECO:0000313" key="2">
    <source>
        <dbReference type="Proteomes" id="UP000381093"/>
    </source>
</evidence>
<reference evidence="1 2" key="1">
    <citation type="submission" date="2019-09" db="EMBL/GenBank/DDBJ databases">
        <authorList>
            <person name="Chandra G."/>
            <person name="Truman W A."/>
        </authorList>
    </citation>
    <scope>NUCLEOTIDE SEQUENCE [LARGE SCALE GENOMIC DNA]</scope>
    <source>
        <strain evidence="1">PS710</strain>
    </source>
</reference>
<organism evidence="1 2">
    <name type="scientific">Pseudomonas fluorescens</name>
    <dbReference type="NCBI Taxonomy" id="294"/>
    <lineage>
        <taxon>Bacteria</taxon>
        <taxon>Pseudomonadati</taxon>
        <taxon>Pseudomonadota</taxon>
        <taxon>Gammaproteobacteria</taxon>
        <taxon>Pseudomonadales</taxon>
        <taxon>Pseudomonadaceae</taxon>
        <taxon>Pseudomonas</taxon>
    </lineage>
</organism>
<protein>
    <submittedName>
        <fullName evidence="1">Uncharacterized protein</fullName>
    </submittedName>
</protein>
<dbReference type="Proteomes" id="UP000381093">
    <property type="component" value="Unassembled WGS sequence"/>
</dbReference>
<dbReference type="AlphaFoldDB" id="A0A5E7A438"/>
<evidence type="ECO:0000313" key="1">
    <source>
        <dbReference type="EMBL" id="VVN70513.1"/>
    </source>
</evidence>
<accession>A0A5E7A438</accession>
<gene>
    <name evidence="1" type="ORF">PS710_00392</name>
</gene>
<sequence length="65" mass="7297">MSGRGQQSGLRPRPQERLELRTVSVRVLLVLQLLLVQPAPWLPALLPQPAEPVRAALLLQVELRQ</sequence>